<dbReference type="Proteomes" id="UP000281498">
    <property type="component" value="Unassembled WGS sequence"/>
</dbReference>
<dbReference type="InterPro" id="IPR027946">
    <property type="entry name" value="Ogl_dom"/>
</dbReference>
<keyword evidence="3" id="KW-1185">Reference proteome</keyword>
<dbReference type="GO" id="GO:0045490">
    <property type="term" value="P:pectin catabolic process"/>
    <property type="evidence" value="ECO:0007669"/>
    <property type="project" value="InterPro"/>
</dbReference>
<name>A0A3A9K9A2_9BACI</name>
<dbReference type="AlphaFoldDB" id="A0A3A9K9A2"/>
<dbReference type="Gene3D" id="2.130.10.10">
    <property type="entry name" value="YVTN repeat-like/Quinoprotein amine dehydrogenase"/>
    <property type="match status" value="1"/>
</dbReference>
<gene>
    <name evidence="2" type="ORF">CR203_16860</name>
</gene>
<dbReference type="RefSeq" id="WP_110937056.1">
    <property type="nucleotide sequence ID" value="NZ_KZ614146.1"/>
</dbReference>
<feature type="domain" description="Oligogalacturonate lyase" evidence="1">
    <location>
        <begin position="14"/>
        <end position="384"/>
    </location>
</feature>
<dbReference type="EMBL" id="PDOE01000008">
    <property type="protein sequence ID" value="RKL66223.1"/>
    <property type="molecule type" value="Genomic_DNA"/>
</dbReference>
<sequence length="396" mass="45312">MGKGVIYKSEIEIITDPVSKTKLKKLSSELSHTFHLYFTNDGWYENNTKLIVGSDRDNASNLYSLDMLSGNFTQLTEYTKEDEAGIQGAFLAADEENVFLIVNNGIRSLHLPTLKEESYYEAPNGYHLSNLSLTADGKEIFFALVQDVLSKEEQSLGSGYLGFEEIEKARPHSKILALEIETKKSRTLHEENRWIGHVNASPTQSHLLSFCHEGPWDQVDHRIWIFDLKENKAYKVGEFDTNQFAGHEYWLKNGTHIGFHGYSDSLEQKEGKFIGSIKYDQTEQSLHSFPYQNMHIHSNSDHLIVGDGQQRSAYHGESFNDSIFLWVKEKNEYSGPYILCQHRGSFQSQKVHVHPRLSPDEKHVLFTSDMDGYGQIYLAEIPSNIKDLPLKKNENL</sequence>
<evidence type="ECO:0000259" key="1">
    <source>
        <dbReference type="Pfam" id="PF14583"/>
    </source>
</evidence>
<comment type="caution">
    <text evidence="2">The sequence shown here is derived from an EMBL/GenBank/DDBJ whole genome shotgun (WGS) entry which is preliminary data.</text>
</comment>
<organism evidence="2 3">
    <name type="scientific">Salipaludibacillus neizhouensis</name>
    <dbReference type="NCBI Taxonomy" id="885475"/>
    <lineage>
        <taxon>Bacteria</taxon>
        <taxon>Bacillati</taxon>
        <taxon>Bacillota</taxon>
        <taxon>Bacilli</taxon>
        <taxon>Bacillales</taxon>
        <taxon>Bacillaceae</taxon>
    </lineage>
</organism>
<protein>
    <recommendedName>
        <fullName evidence="1">Oligogalacturonate lyase domain-containing protein</fullName>
    </recommendedName>
</protein>
<dbReference type="InterPro" id="IPR015943">
    <property type="entry name" value="WD40/YVTN_repeat-like_dom_sf"/>
</dbReference>
<dbReference type="GO" id="GO:0047487">
    <property type="term" value="F:oligogalacturonide lyase activity"/>
    <property type="evidence" value="ECO:0007669"/>
    <property type="project" value="InterPro"/>
</dbReference>
<dbReference type="SUPFAM" id="SSF82171">
    <property type="entry name" value="DPP6 N-terminal domain-like"/>
    <property type="match status" value="1"/>
</dbReference>
<evidence type="ECO:0000313" key="3">
    <source>
        <dbReference type="Proteomes" id="UP000281498"/>
    </source>
</evidence>
<dbReference type="OrthoDB" id="8432779at2"/>
<proteinExistence type="predicted"/>
<evidence type="ECO:0000313" key="2">
    <source>
        <dbReference type="EMBL" id="RKL66223.1"/>
    </source>
</evidence>
<accession>A0A3A9K9A2</accession>
<reference evidence="2 3" key="1">
    <citation type="submission" date="2017-10" db="EMBL/GenBank/DDBJ databases">
        <title>Bacillus sp. nov., a halophilic bacterium isolated from a Keqin Lake.</title>
        <authorList>
            <person name="Wang H."/>
        </authorList>
    </citation>
    <scope>NUCLEOTIDE SEQUENCE [LARGE SCALE GENOMIC DNA]</scope>
    <source>
        <strain evidence="2 3">KCTC 13187</strain>
    </source>
</reference>
<dbReference type="Pfam" id="PF14583">
    <property type="entry name" value="Pectate_lyase22"/>
    <property type="match status" value="1"/>
</dbReference>